<name>A0A7U6JGX7_9GAMM</name>
<dbReference type="KEGG" id="tbn:TBH_C0277"/>
<dbReference type="CDD" id="cd16329">
    <property type="entry name" value="LolA_like"/>
    <property type="match status" value="1"/>
</dbReference>
<feature type="domain" description="Uncharacterized protein TP-0789" evidence="1">
    <location>
        <begin position="138"/>
        <end position="237"/>
    </location>
</feature>
<gene>
    <name evidence="2" type="ORF">TBH_C0277</name>
</gene>
<accession>A0A7U6JGX7</accession>
<dbReference type="EMBL" id="AP012273">
    <property type="protein sequence ID" value="BAO43223.1"/>
    <property type="molecule type" value="Genomic_DNA"/>
</dbReference>
<sequence length="354" mass="41369">MEESGSGFSVEHRYRAARKQLKTTIKILRFGVGGVMPKTSFRFNLITAAFAIFATFSAASAGVTPQLPYPEGQPTAREIIEQVYFVNHFYALKNFAITKKHRKITVLISRAKGKRPTTNTLERYLNNDYEDDPTVRAKDLAIFRSGKLRGTGILITDYDDDKKGQSYMIWLPALRKIRRFAQPAQDDSWGGLDFTFGDVVLRKPENETHEYLGKEIFEGCLEGMDIPKKHQNRYTRRLAKKSCAPKGKEVYKVKSTTKFQNWWYDYRISYVDTSTFADYRTEYYKNGRKIRFIDRDWRTLGLDDPRALAWGYWYGKNFETGHESWAVIPKEVIKYNANFKRSLWSERTLRKIKR</sequence>
<proteinExistence type="predicted"/>
<dbReference type="Pfam" id="PF17131">
    <property type="entry name" value="LolA_like"/>
    <property type="match status" value="1"/>
</dbReference>
<evidence type="ECO:0000259" key="1">
    <source>
        <dbReference type="Pfam" id="PF17131"/>
    </source>
</evidence>
<dbReference type="InterPro" id="IPR033399">
    <property type="entry name" value="TP_0789-like"/>
</dbReference>
<reference evidence="2 3" key="1">
    <citation type="journal article" date="2014" name="PLoS ONE">
        <title>Physiological and genomic features of a novel sulfur-oxidizing gammaproteobacterium belonging to a previously uncultivated symbiotic lineage isolated from a hydrothermal vent.</title>
        <authorList>
            <person name="Nunoura T."/>
            <person name="Takaki Y."/>
            <person name="Kazama H."/>
            <person name="Kakuta J."/>
            <person name="Shimamura S."/>
            <person name="Makita H."/>
            <person name="Hirai M."/>
            <person name="Miyazaki M."/>
            <person name="Takai K."/>
        </authorList>
    </citation>
    <scope>NUCLEOTIDE SEQUENCE [LARGE SCALE GENOMIC DNA]</scope>
    <source>
        <strain evidence="2 3">Hiromi1</strain>
    </source>
</reference>
<keyword evidence="3" id="KW-1185">Reference proteome</keyword>
<dbReference type="Gene3D" id="2.50.20.10">
    <property type="entry name" value="Lipoprotein localisation LolA/LolB/LppX"/>
    <property type="match status" value="1"/>
</dbReference>
<evidence type="ECO:0000313" key="2">
    <source>
        <dbReference type="EMBL" id="BAO43223.1"/>
    </source>
</evidence>
<organism evidence="2 3">
    <name type="scientific">Thiolapillus brandeum</name>
    <dbReference type="NCBI Taxonomy" id="1076588"/>
    <lineage>
        <taxon>Bacteria</taxon>
        <taxon>Pseudomonadati</taxon>
        <taxon>Pseudomonadota</taxon>
        <taxon>Gammaproteobacteria</taxon>
        <taxon>Chromatiales</taxon>
        <taxon>Sedimenticolaceae</taxon>
        <taxon>Thiolapillus</taxon>
    </lineage>
</organism>
<dbReference type="Proteomes" id="UP000031631">
    <property type="component" value="Chromosome"/>
</dbReference>
<protein>
    <recommendedName>
        <fullName evidence="1">Uncharacterized protein TP-0789 domain-containing protein</fullName>
    </recommendedName>
</protein>
<evidence type="ECO:0000313" key="3">
    <source>
        <dbReference type="Proteomes" id="UP000031631"/>
    </source>
</evidence>
<dbReference type="AlphaFoldDB" id="A0A7U6JGX7"/>